<protein>
    <submittedName>
        <fullName evidence="4">Hotdog fold thioesterase</fullName>
    </submittedName>
</protein>
<dbReference type="CDD" id="cd03443">
    <property type="entry name" value="PaaI_thioesterase"/>
    <property type="match status" value="1"/>
</dbReference>
<dbReference type="Pfam" id="PF03061">
    <property type="entry name" value="4HBT"/>
    <property type="match status" value="1"/>
</dbReference>
<dbReference type="SUPFAM" id="SSF54637">
    <property type="entry name" value="Thioesterase/thiol ester dehydrase-isomerase"/>
    <property type="match status" value="1"/>
</dbReference>
<dbReference type="GO" id="GO:0061522">
    <property type="term" value="F:1,4-dihydroxy-2-naphthoyl-CoA thioesterase activity"/>
    <property type="evidence" value="ECO:0007669"/>
    <property type="project" value="TreeGrafter"/>
</dbReference>
<evidence type="ECO:0000313" key="4">
    <source>
        <dbReference type="EMBL" id="NLR74868.1"/>
    </source>
</evidence>
<keyword evidence="5" id="KW-1185">Reference proteome</keyword>
<evidence type="ECO:0000313" key="5">
    <source>
        <dbReference type="Proteomes" id="UP000587991"/>
    </source>
</evidence>
<dbReference type="Gene3D" id="3.10.129.10">
    <property type="entry name" value="Hotdog Thioesterase"/>
    <property type="match status" value="1"/>
</dbReference>
<evidence type="ECO:0000256" key="2">
    <source>
        <dbReference type="ARBA" id="ARBA00022801"/>
    </source>
</evidence>
<name>A0A847SCJ7_9NEIS</name>
<gene>
    <name evidence="4" type="ORF">HF682_06825</name>
</gene>
<feature type="domain" description="Thioesterase" evidence="3">
    <location>
        <begin position="52"/>
        <end position="130"/>
    </location>
</feature>
<comment type="similarity">
    <text evidence="1">Belongs to the thioesterase PaaI family.</text>
</comment>
<dbReference type="NCBIfam" id="TIGR00369">
    <property type="entry name" value="unchar_dom_1"/>
    <property type="match status" value="1"/>
</dbReference>
<dbReference type="InterPro" id="IPR029069">
    <property type="entry name" value="HotDog_dom_sf"/>
</dbReference>
<dbReference type="GO" id="GO:0005829">
    <property type="term" value="C:cytosol"/>
    <property type="evidence" value="ECO:0007669"/>
    <property type="project" value="TreeGrafter"/>
</dbReference>
<evidence type="ECO:0000256" key="1">
    <source>
        <dbReference type="ARBA" id="ARBA00008324"/>
    </source>
</evidence>
<dbReference type="PANTHER" id="PTHR43240:SF5">
    <property type="entry name" value="1,4-DIHYDROXY-2-NAPHTHOYL-COA THIOESTERASE 1"/>
    <property type="match status" value="1"/>
</dbReference>
<dbReference type="InterPro" id="IPR006683">
    <property type="entry name" value="Thioestr_dom"/>
</dbReference>
<keyword evidence="2" id="KW-0378">Hydrolase</keyword>
<dbReference type="RefSeq" id="WP_168876449.1">
    <property type="nucleotide sequence ID" value="NZ_JABAIM010000001.1"/>
</dbReference>
<proteinExistence type="inferred from homology"/>
<sequence>MSAIWFAPLSLDTFHAVSQNTLAEHLGIRFTEIGDDYLVATLPVDTRTVQPMGLLHGGASVVLAETMGSLASFCVINPAESVCVGIEVNANHVRAARSGLVTGICTPLHLGRQLHVWDIRISDDAGKLVCVSRLTTSIQPKSRL</sequence>
<dbReference type="PANTHER" id="PTHR43240">
    <property type="entry name" value="1,4-DIHYDROXY-2-NAPHTHOYL-COA THIOESTERASE 1"/>
    <property type="match status" value="1"/>
</dbReference>
<accession>A0A847SCJ7</accession>
<comment type="caution">
    <text evidence="4">The sequence shown here is derived from an EMBL/GenBank/DDBJ whole genome shotgun (WGS) entry which is preliminary data.</text>
</comment>
<organism evidence="4 5">
    <name type="scientific">Leeia aquatica</name>
    <dbReference type="NCBI Taxonomy" id="2725557"/>
    <lineage>
        <taxon>Bacteria</taxon>
        <taxon>Pseudomonadati</taxon>
        <taxon>Pseudomonadota</taxon>
        <taxon>Betaproteobacteria</taxon>
        <taxon>Neisseriales</taxon>
        <taxon>Leeiaceae</taxon>
        <taxon>Leeia</taxon>
    </lineage>
</organism>
<reference evidence="4 5" key="1">
    <citation type="submission" date="2020-04" db="EMBL/GenBank/DDBJ databases">
        <title>Draft genome of Leeia sp. IMCC25680.</title>
        <authorList>
            <person name="Song J."/>
            <person name="Cho J.-C."/>
        </authorList>
    </citation>
    <scope>NUCLEOTIDE SEQUENCE [LARGE SCALE GENOMIC DNA]</scope>
    <source>
        <strain evidence="4 5">IMCC25680</strain>
    </source>
</reference>
<dbReference type="Proteomes" id="UP000587991">
    <property type="component" value="Unassembled WGS sequence"/>
</dbReference>
<dbReference type="AlphaFoldDB" id="A0A847SCJ7"/>
<evidence type="ECO:0000259" key="3">
    <source>
        <dbReference type="Pfam" id="PF03061"/>
    </source>
</evidence>
<dbReference type="EMBL" id="JABAIM010000001">
    <property type="protein sequence ID" value="NLR74868.1"/>
    <property type="molecule type" value="Genomic_DNA"/>
</dbReference>
<dbReference type="InterPro" id="IPR003736">
    <property type="entry name" value="PAAI_dom"/>
</dbReference>